<dbReference type="RefSeq" id="WP_348736431.1">
    <property type="nucleotide sequence ID" value="NZ_CAXJRC010000001.1"/>
</dbReference>
<name>A0ABM9PGR4_9FLAO</name>
<dbReference type="Gene3D" id="3.40.390.10">
    <property type="entry name" value="Collagenase (Catalytic Domain)"/>
    <property type="match status" value="1"/>
</dbReference>
<comment type="caution">
    <text evidence="2">The sequence shown here is derived from an EMBL/GenBank/DDBJ whole genome shotgun (WGS) entry which is preliminary data.</text>
</comment>
<dbReference type="EMBL" id="CAXJRC010000001">
    <property type="protein sequence ID" value="CAL2104772.1"/>
    <property type="molecule type" value="Genomic_DNA"/>
</dbReference>
<keyword evidence="1" id="KW-0732">Signal</keyword>
<gene>
    <name evidence="2" type="ORF">T190115A13A_100060</name>
</gene>
<organism evidence="2 3">
    <name type="scientific">Tenacibaculum vairaonense</name>
    <dbReference type="NCBI Taxonomy" id="3137860"/>
    <lineage>
        <taxon>Bacteria</taxon>
        <taxon>Pseudomonadati</taxon>
        <taxon>Bacteroidota</taxon>
        <taxon>Flavobacteriia</taxon>
        <taxon>Flavobacteriales</taxon>
        <taxon>Flavobacteriaceae</taxon>
        <taxon>Tenacibaculum</taxon>
    </lineage>
</organism>
<keyword evidence="3" id="KW-1185">Reference proteome</keyword>
<feature type="chain" id="PRO_5045075118" description="Peptidase M12B domain-containing protein" evidence="1">
    <location>
        <begin position="22"/>
        <end position="467"/>
    </location>
</feature>
<evidence type="ECO:0008006" key="4">
    <source>
        <dbReference type="Google" id="ProtNLM"/>
    </source>
</evidence>
<protein>
    <recommendedName>
        <fullName evidence="4">Peptidase M12B domain-containing protein</fullName>
    </recommendedName>
</protein>
<evidence type="ECO:0000313" key="2">
    <source>
        <dbReference type="EMBL" id="CAL2104772.1"/>
    </source>
</evidence>
<dbReference type="Proteomes" id="UP001497602">
    <property type="component" value="Unassembled WGS sequence"/>
</dbReference>
<sequence>MKRARNLFVILLILCSIQIFPQGEIQQLLEEEKLKLNEVEDYVSKNFISLPRCIESKNYIDNGKGLGLNQSHIPIDNGEIYVFNIYFHILNENGGSRSFPISEDDIQEAVAILNKTFNPFKIFFKYQGHGNIDSTWRSVVYLRGRRTFGQLVDYAKSLNVYKENSLNIFIASTIRYSQYDDSPLVGIADKPGTNSVIEDEYLLTSSLPHEVAHNFLLHHTHYRSTSENCDLVVQNDLVDDTRPSLIYKAAEIGSDCITYTGNKSKTKCGIDYSYLPTNNFMSANILPCRSLKNAMFTKGQGDRMRKIIKERMQTDYNRVLGTVESLYEPYNKRKNQTFMSIKGNTLKYQKGFDYQFVDCNDYNTIFESYSSKELVQNHPYYTAVKILQLSKEKAYNCNFPENKKYVSGVVLSFGATISNHYKLKDLSEVELYNPTMIMKNLPKGFNLVKTVCIEGKEEKKLVYKLDN</sequence>
<dbReference type="InterPro" id="IPR024079">
    <property type="entry name" value="MetalloPept_cat_dom_sf"/>
</dbReference>
<accession>A0ABM9PGR4</accession>
<proteinExistence type="predicted"/>
<evidence type="ECO:0000313" key="3">
    <source>
        <dbReference type="Proteomes" id="UP001497602"/>
    </source>
</evidence>
<feature type="signal peptide" evidence="1">
    <location>
        <begin position="1"/>
        <end position="21"/>
    </location>
</feature>
<reference evidence="2 3" key="1">
    <citation type="submission" date="2024-05" db="EMBL/GenBank/DDBJ databases">
        <authorList>
            <person name="Duchaud E."/>
        </authorList>
    </citation>
    <scope>NUCLEOTIDE SEQUENCE [LARGE SCALE GENOMIC DNA]</scope>
    <source>
        <strain evidence="2">Ena-SAMPLE-TAB-13-05-2024-13:56:06:370-140305</strain>
    </source>
</reference>
<evidence type="ECO:0000256" key="1">
    <source>
        <dbReference type="SAM" id="SignalP"/>
    </source>
</evidence>